<dbReference type="RefSeq" id="WP_008320601.1">
    <property type="nucleotide sequence ID" value="NZ_AOLN01000013.1"/>
</dbReference>
<comment type="caution">
    <text evidence="3">The sequence shown here is derived from an EMBL/GenBank/DDBJ whole genome shotgun (WGS) entry which is preliminary data.</text>
</comment>
<evidence type="ECO:0000259" key="2">
    <source>
        <dbReference type="Pfam" id="PF25942"/>
    </source>
</evidence>
<evidence type="ECO:0000313" key="4">
    <source>
        <dbReference type="Proteomes" id="UP000011550"/>
    </source>
</evidence>
<feature type="domain" description="Ig-like" evidence="2">
    <location>
        <begin position="286"/>
        <end position="362"/>
    </location>
</feature>
<dbReference type="Pfam" id="PF25942">
    <property type="entry name" value="Ig_halo"/>
    <property type="match status" value="2"/>
</dbReference>
<dbReference type="PATRIC" id="fig|662479.7.peg.2315"/>
<dbReference type="Proteomes" id="UP000011550">
    <property type="component" value="Unassembled WGS sequence"/>
</dbReference>
<evidence type="ECO:0000313" key="3">
    <source>
        <dbReference type="EMBL" id="ELZ94227.1"/>
    </source>
</evidence>
<gene>
    <name evidence="3" type="ORF">C440_11418</name>
</gene>
<evidence type="ECO:0000256" key="1">
    <source>
        <dbReference type="SAM" id="MobiDB-lite"/>
    </source>
</evidence>
<accession>M0IDS4</accession>
<organism evidence="3 4">
    <name type="scientific">Haloferax mucosum ATCC BAA-1512</name>
    <dbReference type="NCBI Taxonomy" id="662479"/>
    <lineage>
        <taxon>Archaea</taxon>
        <taxon>Methanobacteriati</taxon>
        <taxon>Methanobacteriota</taxon>
        <taxon>Stenosarchaea group</taxon>
        <taxon>Halobacteria</taxon>
        <taxon>Halobacteriales</taxon>
        <taxon>Haloferacaceae</taxon>
        <taxon>Haloferax</taxon>
    </lineage>
</organism>
<keyword evidence="4" id="KW-1185">Reference proteome</keyword>
<proteinExistence type="predicted"/>
<feature type="region of interest" description="Disordered" evidence="1">
    <location>
        <begin position="25"/>
        <end position="58"/>
    </location>
</feature>
<feature type="domain" description="Ig-like" evidence="2">
    <location>
        <begin position="193"/>
        <end position="273"/>
    </location>
</feature>
<dbReference type="AlphaFoldDB" id="M0IDS4"/>
<dbReference type="InterPro" id="IPR058929">
    <property type="entry name" value="Ig_halo"/>
</dbReference>
<dbReference type="PROSITE" id="PS51257">
    <property type="entry name" value="PROKAR_LIPOPROTEIN"/>
    <property type="match status" value="1"/>
</dbReference>
<dbReference type="EMBL" id="AOLN01000013">
    <property type="protein sequence ID" value="ELZ94227.1"/>
    <property type="molecule type" value="Genomic_DNA"/>
</dbReference>
<protein>
    <recommendedName>
        <fullName evidence="2">Ig-like domain-containing protein</fullName>
    </recommendedName>
</protein>
<name>M0IDS4_9EURY</name>
<sequence>MKRRALLSTLGGSYLTLTAGCLSQNGTSGTPSNPQSTTTKSTSPPTGTGSETKTPEPTRANLIVENDDDEEHTLSIRVRNAAGDEGTAILDRSVDVSDGPGFGMGVAGSRVGEGTYRVTAELDTGATLDYEWRVTAVARDLSIVITSDGSLEPRQRLAEGGDGNLPYDVSGAKDIFAPPRAEIRNESDEDTMLTIGIEHDGDRFFEHTFNAETDREISTPPLVKSHATYDVSVETDDGRSASYEWTIPENWGWPLLAILVAEDGSLMVGCSWPRRRSISVENTDETDHELTLMVSGDGSTVAETTQTVSPGESEYAFDVPIGDEYELTVETDGGSETVTYAACYCWNTRVTVTLAGGTPAVETFHYWCE</sequence>
<reference evidence="3 4" key="1">
    <citation type="journal article" date="2014" name="PLoS Genet.">
        <title>Phylogenetically driven sequencing of extremely halophilic archaea reveals strategies for static and dynamic osmo-response.</title>
        <authorList>
            <person name="Becker E.A."/>
            <person name="Seitzer P.M."/>
            <person name="Tritt A."/>
            <person name="Larsen D."/>
            <person name="Krusor M."/>
            <person name="Yao A.I."/>
            <person name="Wu D."/>
            <person name="Madern D."/>
            <person name="Eisen J.A."/>
            <person name="Darling A.E."/>
            <person name="Facciotti M.T."/>
        </authorList>
    </citation>
    <scope>NUCLEOTIDE SEQUENCE [LARGE SCALE GENOMIC DNA]</scope>
    <source>
        <strain evidence="3 4">ATCC BAA-1512</strain>
    </source>
</reference>
<feature type="compositionally biased region" description="Low complexity" evidence="1">
    <location>
        <begin position="30"/>
        <end position="58"/>
    </location>
</feature>